<keyword evidence="2" id="KW-1185">Reference proteome</keyword>
<dbReference type="Gene3D" id="2.130.10.10">
    <property type="entry name" value="YVTN repeat-like/Quinoprotein amine dehydrogenase"/>
    <property type="match status" value="1"/>
</dbReference>
<accession>A0A1Y6C901</accession>
<dbReference type="STRING" id="1513793.SAMN06296036_115140"/>
<dbReference type="SUPFAM" id="SSF50969">
    <property type="entry name" value="YVTN repeat-like/Quinoprotein amine dehydrogenase"/>
    <property type="match status" value="1"/>
</dbReference>
<reference evidence="2" key="1">
    <citation type="submission" date="2017-04" db="EMBL/GenBank/DDBJ databases">
        <authorList>
            <person name="Varghese N."/>
            <person name="Submissions S."/>
        </authorList>
    </citation>
    <scope>NUCLEOTIDE SEQUENCE [LARGE SCALE GENOMIC DNA]</scope>
    <source>
        <strain evidence="2">RKEM611</strain>
    </source>
</reference>
<dbReference type="RefSeq" id="WP_132319872.1">
    <property type="nucleotide sequence ID" value="NZ_FWZT01000015.1"/>
</dbReference>
<dbReference type="InterPro" id="IPR011044">
    <property type="entry name" value="Quino_amine_DH_bsu"/>
</dbReference>
<sequence>MQSILNKVSLPIFSLLLILSCSDSKDDQDQQNPLNLQGPVASRILVADGLEPILKVVDLGEGKVLQSIPTSGTSRVYTGETGRFAYAIQMTENKVNIVDGGLWFENGVQVQDNPRLMETSLEGPLPIHFVAKAGYAAIFFDEGGIAQFIPESLEDGLGNDPITIDSGAPHHGVALAFGDHFLVSKPLIEEAQEGGLPVGIQVFNQTGNRVGQNFEDCPALHGEAATDKVVAFGCGDGVLMIEEADEGLKSYKVAPSELGPEDKGRVGTLVAHNKAPYIVGNFGKNRYVEIDPSTKAMTIREMSMDYSRFKFSSDGRYLIFLGRDGTLGVLDVETRELIHQSKVTSESTGENHGAIDPQITVGQGFVFISNPRDGEVVVFDLISLSIKKVIQIGGTPTMLTSFGSQ</sequence>
<evidence type="ECO:0000313" key="1">
    <source>
        <dbReference type="EMBL" id="SMF49986.1"/>
    </source>
</evidence>
<dbReference type="AlphaFoldDB" id="A0A1Y6C901"/>
<protein>
    <recommendedName>
        <fullName evidence="3">DNA-binding beta-propeller fold protein YncE</fullName>
    </recommendedName>
</protein>
<gene>
    <name evidence="1" type="ORF">SAMN06296036_115140</name>
</gene>
<dbReference type="InterPro" id="IPR015943">
    <property type="entry name" value="WD40/YVTN_repeat-like_dom_sf"/>
</dbReference>
<evidence type="ECO:0008006" key="3">
    <source>
        <dbReference type="Google" id="ProtNLM"/>
    </source>
</evidence>
<organism evidence="1 2">
    <name type="scientific">Pseudobacteriovorax antillogorgiicola</name>
    <dbReference type="NCBI Taxonomy" id="1513793"/>
    <lineage>
        <taxon>Bacteria</taxon>
        <taxon>Pseudomonadati</taxon>
        <taxon>Bdellovibrionota</taxon>
        <taxon>Oligoflexia</taxon>
        <taxon>Oligoflexales</taxon>
        <taxon>Pseudobacteriovoracaceae</taxon>
        <taxon>Pseudobacteriovorax</taxon>
    </lineage>
</organism>
<dbReference type="PROSITE" id="PS51257">
    <property type="entry name" value="PROKAR_LIPOPROTEIN"/>
    <property type="match status" value="1"/>
</dbReference>
<name>A0A1Y6C901_9BACT</name>
<evidence type="ECO:0000313" key="2">
    <source>
        <dbReference type="Proteomes" id="UP000192907"/>
    </source>
</evidence>
<proteinExistence type="predicted"/>
<dbReference type="EMBL" id="FWZT01000015">
    <property type="protein sequence ID" value="SMF49986.1"/>
    <property type="molecule type" value="Genomic_DNA"/>
</dbReference>
<dbReference type="Pfam" id="PF02239">
    <property type="entry name" value="Cytochrom_D1"/>
    <property type="match status" value="1"/>
</dbReference>
<dbReference type="OrthoDB" id="9810636at2"/>
<dbReference type="Proteomes" id="UP000192907">
    <property type="component" value="Unassembled WGS sequence"/>
</dbReference>